<protein>
    <submittedName>
        <fullName evidence="1">Uncharacterized protein</fullName>
    </submittedName>
</protein>
<comment type="caution">
    <text evidence="1">The sequence shown here is derived from an EMBL/GenBank/DDBJ whole genome shotgun (WGS) entry which is preliminary data.</text>
</comment>
<evidence type="ECO:0000313" key="1">
    <source>
        <dbReference type="EMBL" id="KAK3169508.1"/>
    </source>
</evidence>
<proteinExistence type="predicted"/>
<accession>A0AAD9Z4U6</accession>
<sequence>MEYRPQSPSRRQPQSDWYFNEADVIERQMQADGHRTWGYVIYRTTYSSDDNWAEFLRRLRFHMEDTFDSYNGRDILELFTLTVFSDSSLFDGADTPTIRAHFRQWAENAFRAEQQPQDGSSGEEVRMGLSPRYQFCVQVDAAALHSVVHDAPAPPAIDLTKNGWVKLINKSWIPREEDPRARPDPNAYEPIEGVTERDVGWMKCPYQSVMTEYYSGNEGLNGWRTEYCRPPKVAGPPYDE</sequence>
<gene>
    <name evidence="1" type="ORF">OEA41_008892</name>
</gene>
<keyword evidence="2" id="KW-1185">Reference proteome</keyword>
<organism evidence="1 2">
    <name type="scientific">Lepraria neglecta</name>
    <dbReference type="NCBI Taxonomy" id="209136"/>
    <lineage>
        <taxon>Eukaryota</taxon>
        <taxon>Fungi</taxon>
        <taxon>Dikarya</taxon>
        <taxon>Ascomycota</taxon>
        <taxon>Pezizomycotina</taxon>
        <taxon>Lecanoromycetes</taxon>
        <taxon>OSLEUM clade</taxon>
        <taxon>Lecanoromycetidae</taxon>
        <taxon>Lecanorales</taxon>
        <taxon>Lecanorineae</taxon>
        <taxon>Stereocaulaceae</taxon>
        <taxon>Lepraria</taxon>
    </lineage>
</organism>
<evidence type="ECO:0000313" key="2">
    <source>
        <dbReference type="Proteomes" id="UP001276659"/>
    </source>
</evidence>
<reference evidence="1" key="1">
    <citation type="submission" date="2022-11" db="EMBL/GenBank/DDBJ databases">
        <title>Chromosomal genome sequence assembly and mating type (MAT) locus characterization of the leprose asexual lichenized fungus Lepraria neglecta (Nyl.) Erichsen.</title>
        <authorList>
            <person name="Allen J.L."/>
            <person name="Pfeffer B."/>
        </authorList>
    </citation>
    <scope>NUCLEOTIDE SEQUENCE</scope>
    <source>
        <strain evidence="1">Allen 5258</strain>
    </source>
</reference>
<dbReference type="AlphaFoldDB" id="A0AAD9Z4U6"/>
<name>A0AAD9Z4U6_9LECA</name>
<dbReference type="Proteomes" id="UP001276659">
    <property type="component" value="Unassembled WGS sequence"/>
</dbReference>
<dbReference type="EMBL" id="JASNWA010000009">
    <property type="protein sequence ID" value="KAK3169508.1"/>
    <property type="molecule type" value="Genomic_DNA"/>
</dbReference>